<evidence type="ECO:0000313" key="2">
    <source>
        <dbReference type="EMBL" id="KAK1351829.1"/>
    </source>
</evidence>
<reference evidence="2" key="2">
    <citation type="submission" date="2023-05" db="EMBL/GenBank/DDBJ databases">
        <authorList>
            <person name="Schelkunov M.I."/>
        </authorList>
    </citation>
    <scope>NUCLEOTIDE SEQUENCE</scope>
    <source>
        <strain evidence="2">Hsosn_3</strain>
        <tissue evidence="2">Leaf</tissue>
    </source>
</reference>
<reference evidence="2" key="1">
    <citation type="submission" date="2023-02" db="EMBL/GenBank/DDBJ databases">
        <title>Genome of toxic invasive species Heracleum sosnowskyi carries increased number of genes despite the absence of recent whole-genome duplications.</title>
        <authorList>
            <person name="Schelkunov M."/>
            <person name="Shtratnikova V."/>
            <person name="Makarenko M."/>
            <person name="Klepikova A."/>
            <person name="Omelchenko D."/>
            <person name="Novikova G."/>
            <person name="Obukhova E."/>
            <person name="Bogdanov V."/>
            <person name="Penin A."/>
            <person name="Logacheva M."/>
        </authorList>
    </citation>
    <scope>NUCLEOTIDE SEQUENCE</scope>
    <source>
        <strain evidence="2">Hsosn_3</strain>
        <tissue evidence="2">Leaf</tissue>
    </source>
</reference>
<feature type="region of interest" description="Disordered" evidence="1">
    <location>
        <begin position="157"/>
        <end position="190"/>
    </location>
</feature>
<evidence type="ECO:0000256" key="1">
    <source>
        <dbReference type="SAM" id="MobiDB-lite"/>
    </source>
</evidence>
<keyword evidence="3" id="KW-1185">Reference proteome</keyword>
<feature type="region of interest" description="Disordered" evidence="1">
    <location>
        <begin position="1"/>
        <end position="25"/>
    </location>
</feature>
<feature type="region of interest" description="Disordered" evidence="1">
    <location>
        <begin position="516"/>
        <end position="547"/>
    </location>
</feature>
<dbReference type="AlphaFoldDB" id="A0AAD8LXG2"/>
<proteinExistence type="predicted"/>
<protein>
    <submittedName>
        <fullName evidence="2">Uncharacterized protein</fullName>
    </submittedName>
</protein>
<comment type="caution">
    <text evidence="2">The sequence shown here is derived from an EMBL/GenBank/DDBJ whole genome shotgun (WGS) entry which is preliminary data.</text>
</comment>
<name>A0AAD8LXG2_9APIA</name>
<accession>A0AAD8LXG2</accession>
<dbReference type="EMBL" id="JAUIZM010000024">
    <property type="protein sequence ID" value="KAK1351829.1"/>
    <property type="molecule type" value="Genomic_DNA"/>
</dbReference>
<feature type="compositionally biased region" description="Low complexity" evidence="1">
    <location>
        <begin position="516"/>
        <end position="541"/>
    </location>
</feature>
<sequence length="632" mass="71390">MLDLAIMGRKDKAKSKRDKKKSKLKEPTQYDVVIQRLAFDGPVKDFICKMKSEEELDEINFPNVKIRQPSLENLRNFRAKEGSLDPDLFGLLNNRASKSNIKFENLSEEELKEQRNQVMEELRIERRQFKWKKYQYAIHIGLDEDWYDKSWKFSEEGVEDSGREEEEEEGVEAGDGDEEEGVEAGDGDEEEAVIDVVEERSEEGNGEEGGETIVAKVSRSEVEASGSGSGLISEQETVIKVEREGDIGGIPYRQIAANPFMSSFPQFEDGDIVSQYTAPFSLLEWLNSHRGENMRYLPHVANDLGFGIDVESWSGDRLKRESLGILSSVLSAVMDYHKWYGPHGNIADYANIMLRQYVLTFGGSEKIAYDIKLPSPGIRSEETSKLQGLSEDMGQVKLIFEKVLEGRNLNSEMEFLLTKLMGTYPYGDKAAWKYKLLRNCPVLWDGKGRAKFIIDFYYHLISDSHKSYDLNRALHSINKLIVLPHFTRLNWIEQIPNSSIYYDILTFSPENAPANANAPAPANANAPAPANANAPAPVNAPANPPKPQYNDAGILKEVLRYVRATLHHHRQTQGVGLKEINNIELCLSNLFDCFTIGLYMGMCRTSTEKMQPQARSNKIADVDAIVYPIGYS</sequence>
<organism evidence="2 3">
    <name type="scientific">Heracleum sosnowskyi</name>
    <dbReference type="NCBI Taxonomy" id="360622"/>
    <lineage>
        <taxon>Eukaryota</taxon>
        <taxon>Viridiplantae</taxon>
        <taxon>Streptophyta</taxon>
        <taxon>Embryophyta</taxon>
        <taxon>Tracheophyta</taxon>
        <taxon>Spermatophyta</taxon>
        <taxon>Magnoliopsida</taxon>
        <taxon>eudicotyledons</taxon>
        <taxon>Gunneridae</taxon>
        <taxon>Pentapetalae</taxon>
        <taxon>asterids</taxon>
        <taxon>campanulids</taxon>
        <taxon>Apiales</taxon>
        <taxon>Apiaceae</taxon>
        <taxon>Apioideae</taxon>
        <taxon>apioid superclade</taxon>
        <taxon>Tordylieae</taxon>
        <taxon>Tordyliinae</taxon>
        <taxon>Heracleum</taxon>
    </lineage>
</organism>
<dbReference type="Proteomes" id="UP001237642">
    <property type="component" value="Unassembled WGS sequence"/>
</dbReference>
<gene>
    <name evidence="2" type="ORF">POM88_053970</name>
</gene>
<feature type="compositionally biased region" description="Basic residues" evidence="1">
    <location>
        <begin position="11"/>
        <end position="23"/>
    </location>
</feature>
<evidence type="ECO:0000313" key="3">
    <source>
        <dbReference type="Proteomes" id="UP001237642"/>
    </source>
</evidence>